<keyword evidence="2" id="KW-0472">Membrane</keyword>
<comment type="caution">
    <text evidence="3">The sequence shown here is derived from an EMBL/GenBank/DDBJ whole genome shotgun (WGS) entry which is preliminary data.</text>
</comment>
<keyword evidence="4" id="KW-1185">Reference proteome</keyword>
<dbReference type="Proteomes" id="UP000590740">
    <property type="component" value="Unassembled WGS sequence"/>
</dbReference>
<feature type="transmembrane region" description="Helical" evidence="2">
    <location>
        <begin position="42"/>
        <end position="60"/>
    </location>
</feature>
<evidence type="ECO:0000313" key="4">
    <source>
        <dbReference type="Proteomes" id="UP000590740"/>
    </source>
</evidence>
<dbReference type="AlphaFoldDB" id="A0A7W8DKA6"/>
<evidence type="ECO:0000256" key="1">
    <source>
        <dbReference type="SAM" id="MobiDB-lite"/>
    </source>
</evidence>
<proteinExistence type="predicted"/>
<dbReference type="RefSeq" id="WP_184339955.1">
    <property type="nucleotide sequence ID" value="NZ_JACHIG010000005.1"/>
</dbReference>
<protein>
    <submittedName>
        <fullName evidence="3">Uncharacterized protein</fullName>
    </submittedName>
</protein>
<keyword evidence="2" id="KW-0812">Transmembrane</keyword>
<dbReference type="EMBL" id="JACHIG010000005">
    <property type="protein sequence ID" value="MBB5033034.1"/>
    <property type="molecule type" value="Genomic_DNA"/>
</dbReference>
<gene>
    <name evidence="3" type="ORF">HNQ65_002617</name>
</gene>
<feature type="transmembrane region" description="Helical" evidence="2">
    <location>
        <begin position="160"/>
        <end position="179"/>
    </location>
</feature>
<accession>A0A7W8DKA6</accession>
<reference evidence="3 4" key="1">
    <citation type="submission" date="2020-08" db="EMBL/GenBank/DDBJ databases">
        <title>Genomic Encyclopedia of Type Strains, Phase IV (KMG-IV): sequencing the most valuable type-strain genomes for metagenomic binning, comparative biology and taxonomic classification.</title>
        <authorList>
            <person name="Goeker M."/>
        </authorList>
    </citation>
    <scope>NUCLEOTIDE SEQUENCE [LARGE SCALE GENOMIC DNA]</scope>
    <source>
        <strain evidence="3 4">DSM 12252</strain>
    </source>
</reference>
<name>A0A7W8DKA6_9BACT</name>
<evidence type="ECO:0000313" key="3">
    <source>
        <dbReference type="EMBL" id="MBB5033034.1"/>
    </source>
</evidence>
<organism evidence="3 4">
    <name type="scientific">Prosthecobacter vanneervenii</name>
    <dbReference type="NCBI Taxonomy" id="48466"/>
    <lineage>
        <taxon>Bacteria</taxon>
        <taxon>Pseudomonadati</taxon>
        <taxon>Verrucomicrobiota</taxon>
        <taxon>Verrucomicrobiia</taxon>
        <taxon>Verrucomicrobiales</taxon>
        <taxon>Verrucomicrobiaceae</taxon>
        <taxon>Prosthecobacter</taxon>
    </lineage>
</organism>
<feature type="region of interest" description="Disordered" evidence="1">
    <location>
        <begin position="1"/>
        <end position="22"/>
    </location>
</feature>
<evidence type="ECO:0000256" key="2">
    <source>
        <dbReference type="SAM" id="Phobius"/>
    </source>
</evidence>
<sequence>MSQDSAFNPYAPPQSQQMVDETSPESVRRAHLWYEAEIKGVGLLYGLFGGLMLIPLFQAIGEGMMRRGPSAWFFALLISVGALILGAGLRRLSPWVRVPMAVISGLLGVISFFTIVGPLLNGYVLWLMLSAKGRTVMSPQYQLLVNLTPHVKQRTSSTTIVLTLLLVVILGAWVVRLVLSYSSFRQ</sequence>
<keyword evidence="2" id="KW-1133">Transmembrane helix</keyword>
<feature type="transmembrane region" description="Helical" evidence="2">
    <location>
        <begin position="72"/>
        <end position="89"/>
    </location>
</feature>
<feature type="transmembrane region" description="Helical" evidence="2">
    <location>
        <begin position="101"/>
        <end position="129"/>
    </location>
</feature>